<dbReference type="EMBL" id="JAMKFB020000021">
    <property type="protein sequence ID" value="KAL0161847.1"/>
    <property type="molecule type" value="Genomic_DNA"/>
</dbReference>
<gene>
    <name evidence="1" type="ORF">M9458_041243</name>
</gene>
<proteinExistence type="predicted"/>
<feature type="non-terminal residue" evidence="1">
    <location>
        <position position="52"/>
    </location>
</feature>
<sequence>MPEACRPLGSNEQITEATAPSSKLFRCSCVRRWVPLAYREELYHVLRLSVPL</sequence>
<dbReference type="Proteomes" id="UP001529510">
    <property type="component" value="Unassembled WGS sequence"/>
</dbReference>
<evidence type="ECO:0000313" key="1">
    <source>
        <dbReference type="EMBL" id="KAL0161847.1"/>
    </source>
</evidence>
<dbReference type="AlphaFoldDB" id="A0ABD0NKJ7"/>
<evidence type="ECO:0000313" key="2">
    <source>
        <dbReference type="Proteomes" id="UP001529510"/>
    </source>
</evidence>
<protein>
    <submittedName>
        <fullName evidence="1">Uncharacterized protein</fullName>
    </submittedName>
</protein>
<comment type="caution">
    <text evidence="1">The sequence shown here is derived from an EMBL/GenBank/DDBJ whole genome shotgun (WGS) entry which is preliminary data.</text>
</comment>
<reference evidence="1 2" key="1">
    <citation type="submission" date="2024-05" db="EMBL/GenBank/DDBJ databases">
        <title>Genome sequencing and assembly of Indian major carp, Cirrhinus mrigala (Hamilton, 1822).</title>
        <authorList>
            <person name="Mohindra V."/>
            <person name="Chowdhury L.M."/>
            <person name="Lal K."/>
            <person name="Jena J.K."/>
        </authorList>
    </citation>
    <scope>NUCLEOTIDE SEQUENCE [LARGE SCALE GENOMIC DNA]</scope>
    <source>
        <strain evidence="1">CM1030</strain>
        <tissue evidence="1">Blood</tissue>
    </source>
</reference>
<accession>A0ABD0NKJ7</accession>
<organism evidence="1 2">
    <name type="scientific">Cirrhinus mrigala</name>
    <name type="common">Mrigala</name>
    <dbReference type="NCBI Taxonomy" id="683832"/>
    <lineage>
        <taxon>Eukaryota</taxon>
        <taxon>Metazoa</taxon>
        <taxon>Chordata</taxon>
        <taxon>Craniata</taxon>
        <taxon>Vertebrata</taxon>
        <taxon>Euteleostomi</taxon>
        <taxon>Actinopterygii</taxon>
        <taxon>Neopterygii</taxon>
        <taxon>Teleostei</taxon>
        <taxon>Ostariophysi</taxon>
        <taxon>Cypriniformes</taxon>
        <taxon>Cyprinidae</taxon>
        <taxon>Labeoninae</taxon>
        <taxon>Labeonini</taxon>
        <taxon>Cirrhinus</taxon>
    </lineage>
</organism>
<name>A0ABD0NKJ7_CIRMR</name>
<keyword evidence="2" id="KW-1185">Reference proteome</keyword>